<dbReference type="InterPro" id="IPR001347">
    <property type="entry name" value="SIS_dom"/>
</dbReference>
<reference evidence="7 8" key="1">
    <citation type="submission" date="2020-08" db="EMBL/GenBank/DDBJ databases">
        <title>Plant Genome Project.</title>
        <authorList>
            <person name="Zhang R.-G."/>
        </authorList>
    </citation>
    <scope>NUCLEOTIDE SEQUENCE [LARGE SCALE GENOMIC DNA]</scope>
    <source>
        <tissue evidence="7">Rhizome</tissue>
    </source>
</reference>
<keyword evidence="2" id="KW-0677">Repeat</keyword>
<feature type="domain" description="CBS" evidence="5">
    <location>
        <begin position="403"/>
        <end position="456"/>
    </location>
</feature>
<dbReference type="Pfam" id="PF00571">
    <property type="entry name" value="CBS"/>
    <property type="match status" value="2"/>
</dbReference>
<dbReference type="NCBIfam" id="TIGR00393">
    <property type="entry name" value="kpsF"/>
    <property type="match status" value="1"/>
</dbReference>
<dbReference type="AlphaFoldDB" id="A0A8J5KJM2"/>
<dbReference type="Gene3D" id="3.40.50.10490">
    <property type="entry name" value="Glucose-6-phosphate isomerase like protein, domain 1"/>
    <property type="match status" value="1"/>
</dbReference>
<dbReference type="Pfam" id="PF01380">
    <property type="entry name" value="SIS"/>
    <property type="match status" value="1"/>
</dbReference>
<gene>
    <name evidence="7" type="ORF">ZIOFF_058778</name>
</gene>
<dbReference type="EMBL" id="JACMSC010000016">
    <property type="protein sequence ID" value="KAG6482147.1"/>
    <property type="molecule type" value="Genomic_DNA"/>
</dbReference>
<dbReference type="InterPro" id="IPR000644">
    <property type="entry name" value="CBS_dom"/>
</dbReference>
<dbReference type="PROSITE" id="PS51371">
    <property type="entry name" value="CBS"/>
    <property type="match status" value="2"/>
</dbReference>
<dbReference type="GO" id="GO:0005975">
    <property type="term" value="P:carbohydrate metabolic process"/>
    <property type="evidence" value="ECO:0007669"/>
    <property type="project" value="InterPro"/>
</dbReference>
<keyword evidence="3 4" id="KW-0129">CBS domain</keyword>
<sequence>MVTPLLAHPGQKSTMVTVTLPLLQGFGTSLVPPVQLTLYLLPQAARLSHIPPPAAAIITPLSSKPKHEEAINHTQTGLTMSVATDLESPALAIRNLDLCSSPATSGETRRRPKMGSLPPLPMDVPRSCVKIDAAELGRLFQAQRLHMEHFFDHLDIAQAADFAQALLDAPGAIFFSGVGKSGIVAQKLAQTIASLGFARAAFLSPVDALHGDLGAVFPGDLLVLISKSGASEELLVLAPCARAKGVRLLSLTSASVGSGNPLADLCDVNVHLPLQRELCPFGLAPVTSASIQMVFGDTIVAALMAARRLTKEQYARNHPAGKIGKSLIFKVRDVMKKKEDLPLCKEQDMIMEQLTELTSKGCGCLLVVDEMLHLIGTFTDGDLRRTLKAYGAAIFNLTVGEMCNRNPRSISPEAMAVEAMERMESPPSAVQFLPVVDDRNVVIGIITLHGLVSAGL</sequence>
<dbReference type="GO" id="GO:0016853">
    <property type="term" value="F:isomerase activity"/>
    <property type="evidence" value="ECO:0007669"/>
    <property type="project" value="InterPro"/>
</dbReference>
<organism evidence="7 8">
    <name type="scientific">Zingiber officinale</name>
    <name type="common">Ginger</name>
    <name type="synonym">Amomum zingiber</name>
    <dbReference type="NCBI Taxonomy" id="94328"/>
    <lineage>
        <taxon>Eukaryota</taxon>
        <taxon>Viridiplantae</taxon>
        <taxon>Streptophyta</taxon>
        <taxon>Embryophyta</taxon>
        <taxon>Tracheophyta</taxon>
        <taxon>Spermatophyta</taxon>
        <taxon>Magnoliopsida</taxon>
        <taxon>Liliopsida</taxon>
        <taxon>Zingiberales</taxon>
        <taxon>Zingiberaceae</taxon>
        <taxon>Zingiber</taxon>
    </lineage>
</organism>
<evidence type="ECO:0000256" key="3">
    <source>
        <dbReference type="ARBA" id="ARBA00023122"/>
    </source>
</evidence>
<evidence type="ECO:0000259" key="6">
    <source>
        <dbReference type="PROSITE" id="PS51464"/>
    </source>
</evidence>
<evidence type="ECO:0000256" key="1">
    <source>
        <dbReference type="ARBA" id="ARBA00008165"/>
    </source>
</evidence>
<dbReference type="InterPro" id="IPR035474">
    <property type="entry name" value="SIS_Kpsf"/>
</dbReference>
<dbReference type="PANTHER" id="PTHR47476">
    <property type="match status" value="1"/>
</dbReference>
<dbReference type="PROSITE" id="PS51464">
    <property type="entry name" value="SIS"/>
    <property type="match status" value="1"/>
</dbReference>
<protein>
    <recommendedName>
        <fullName evidence="9">Arabinose 5-phosphate isomerase</fullName>
    </recommendedName>
</protein>
<proteinExistence type="inferred from homology"/>
<dbReference type="Gene3D" id="3.10.580.10">
    <property type="entry name" value="CBS-domain"/>
    <property type="match status" value="1"/>
</dbReference>
<dbReference type="InterPro" id="IPR046348">
    <property type="entry name" value="SIS_dom_sf"/>
</dbReference>
<keyword evidence="8" id="KW-1185">Reference proteome</keyword>
<feature type="domain" description="CBS" evidence="5">
    <location>
        <begin position="335"/>
        <end position="394"/>
    </location>
</feature>
<evidence type="ECO:0000256" key="2">
    <source>
        <dbReference type="ARBA" id="ARBA00022737"/>
    </source>
</evidence>
<dbReference type="Proteomes" id="UP000734854">
    <property type="component" value="Unassembled WGS sequence"/>
</dbReference>
<dbReference type="PANTHER" id="PTHR47476:SF2">
    <property type="entry name" value="ARABINOSE 5-PHOSPHATE ISOMERASE-RELATED"/>
    <property type="match status" value="1"/>
</dbReference>
<dbReference type="InterPro" id="IPR046342">
    <property type="entry name" value="CBS_dom_sf"/>
</dbReference>
<evidence type="ECO:0000313" key="7">
    <source>
        <dbReference type="EMBL" id="KAG6482147.1"/>
    </source>
</evidence>
<accession>A0A8J5KJM2</accession>
<comment type="caution">
    <text evidence="7">The sequence shown here is derived from an EMBL/GenBank/DDBJ whole genome shotgun (WGS) entry which is preliminary data.</text>
</comment>
<dbReference type="GO" id="GO:1901135">
    <property type="term" value="P:carbohydrate derivative metabolic process"/>
    <property type="evidence" value="ECO:0007669"/>
    <property type="project" value="InterPro"/>
</dbReference>
<evidence type="ECO:0008006" key="9">
    <source>
        <dbReference type="Google" id="ProtNLM"/>
    </source>
</evidence>
<evidence type="ECO:0000256" key="4">
    <source>
        <dbReference type="PROSITE-ProRule" id="PRU00703"/>
    </source>
</evidence>
<dbReference type="SUPFAM" id="SSF53697">
    <property type="entry name" value="SIS domain"/>
    <property type="match status" value="1"/>
</dbReference>
<comment type="similarity">
    <text evidence="1">Belongs to the SIS family. GutQ/KpsF subfamily.</text>
</comment>
<dbReference type="InterPro" id="IPR004800">
    <property type="entry name" value="KdsD/KpsF-type"/>
</dbReference>
<dbReference type="GO" id="GO:0097367">
    <property type="term" value="F:carbohydrate derivative binding"/>
    <property type="evidence" value="ECO:0007669"/>
    <property type="project" value="InterPro"/>
</dbReference>
<name>A0A8J5KJM2_ZINOF</name>
<dbReference type="CDD" id="cd05014">
    <property type="entry name" value="SIS_Kpsf"/>
    <property type="match status" value="1"/>
</dbReference>
<evidence type="ECO:0000313" key="8">
    <source>
        <dbReference type="Proteomes" id="UP000734854"/>
    </source>
</evidence>
<dbReference type="CDD" id="cd04604">
    <property type="entry name" value="CBS_pair_SIS_assoc"/>
    <property type="match status" value="1"/>
</dbReference>
<evidence type="ECO:0000259" key="5">
    <source>
        <dbReference type="PROSITE" id="PS51371"/>
    </source>
</evidence>
<feature type="domain" description="SIS" evidence="6">
    <location>
        <begin position="162"/>
        <end position="309"/>
    </location>
</feature>